<dbReference type="GO" id="GO:0008173">
    <property type="term" value="F:RNA methyltransferase activity"/>
    <property type="evidence" value="ECO:0007669"/>
    <property type="project" value="InterPro"/>
</dbReference>
<evidence type="ECO:0000259" key="7">
    <source>
        <dbReference type="PROSITE" id="PS51686"/>
    </source>
</evidence>
<dbReference type="PANTHER" id="PTHR22807">
    <property type="entry name" value="NOP2 YEAST -RELATED NOL1/NOP2/FMU SUN DOMAIN-CONTAINING"/>
    <property type="match status" value="1"/>
</dbReference>
<keyword evidence="1 5" id="KW-0489">Methyltransferase</keyword>
<feature type="domain" description="SAM-dependent MTase RsmB/NOP-type" evidence="7">
    <location>
        <begin position="1"/>
        <end position="255"/>
    </location>
</feature>
<keyword evidence="4 5" id="KW-0694">RNA-binding</keyword>
<dbReference type="GO" id="GO:0001510">
    <property type="term" value="P:RNA methylation"/>
    <property type="evidence" value="ECO:0007669"/>
    <property type="project" value="InterPro"/>
</dbReference>
<dbReference type="InterPro" id="IPR049560">
    <property type="entry name" value="MeTrfase_RsmB-F_NOP2_cat"/>
</dbReference>
<feature type="compositionally biased region" description="Basic residues" evidence="6">
    <location>
        <begin position="65"/>
        <end position="74"/>
    </location>
</feature>
<gene>
    <name evidence="8" type="ORF">TCHU04912_LOCUS7118</name>
</gene>
<evidence type="ECO:0000256" key="1">
    <source>
        <dbReference type="ARBA" id="ARBA00022603"/>
    </source>
</evidence>
<dbReference type="PRINTS" id="PR02008">
    <property type="entry name" value="RCMTFAMILY"/>
</dbReference>
<evidence type="ECO:0000256" key="3">
    <source>
        <dbReference type="ARBA" id="ARBA00022691"/>
    </source>
</evidence>
<evidence type="ECO:0000256" key="2">
    <source>
        <dbReference type="ARBA" id="ARBA00022679"/>
    </source>
</evidence>
<dbReference type="InterPro" id="IPR023267">
    <property type="entry name" value="RCMT"/>
</dbReference>
<evidence type="ECO:0000256" key="5">
    <source>
        <dbReference type="PROSITE-ProRule" id="PRU01023"/>
    </source>
</evidence>
<evidence type="ECO:0000313" key="8">
    <source>
        <dbReference type="EMBL" id="CAD9204883.1"/>
    </source>
</evidence>
<feature type="binding site" evidence="5">
    <location>
        <position position="16"/>
    </location>
    <ligand>
        <name>S-adenosyl-L-methionine</name>
        <dbReference type="ChEBI" id="CHEBI:59789"/>
    </ligand>
</feature>
<dbReference type="AlphaFoldDB" id="A0A7S1SPF9"/>
<dbReference type="PANTHER" id="PTHR22807:SF16">
    <property type="entry name" value="SAM-DEPENDENT MTASE RSMB_NOP-TYPE DOMAIN-CONTAINING PROTEIN"/>
    <property type="match status" value="1"/>
</dbReference>
<dbReference type="EMBL" id="HBGG01013912">
    <property type="protein sequence ID" value="CAD9204883.1"/>
    <property type="molecule type" value="Transcribed_RNA"/>
</dbReference>
<reference evidence="8" key="1">
    <citation type="submission" date="2021-01" db="EMBL/GenBank/DDBJ databases">
        <authorList>
            <person name="Corre E."/>
            <person name="Pelletier E."/>
            <person name="Niang G."/>
            <person name="Scheremetjew M."/>
            <person name="Finn R."/>
            <person name="Kale V."/>
            <person name="Holt S."/>
            <person name="Cochrane G."/>
            <person name="Meng A."/>
            <person name="Brown T."/>
            <person name="Cohen L."/>
        </authorList>
    </citation>
    <scope>NUCLEOTIDE SEQUENCE</scope>
    <source>
        <strain evidence="8">PLY429</strain>
    </source>
</reference>
<feature type="binding site" evidence="5">
    <location>
        <position position="132"/>
    </location>
    <ligand>
        <name>S-adenosyl-L-methionine</name>
        <dbReference type="ChEBI" id="CHEBI:59789"/>
    </ligand>
</feature>
<dbReference type="Gene3D" id="3.40.50.150">
    <property type="entry name" value="Vaccinia Virus protein VP39"/>
    <property type="match status" value="1"/>
</dbReference>
<proteinExistence type="inferred from homology"/>
<keyword evidence="2 5" id="KW-0808">Transferase</keyword>
<protein>
    <recommendedName>
        <fullName evidence="7">SAM-dependent MTase RsmB/NOP-type domain-containing protein</fullName>
    </recommendedName>
</protein>
<sequence>MIADTLGGRGSVTGVDLSEERVSACRNIIRKYKAQSCRLFRGDATSFCELPPQADDQVVREKGSQRQRARKRAKQQQQGEHTLVWSSCPQVWAKGGEKTSRSEQGAAGQAISEGGQAHGAACQQLYDRVLVDAECTHDGSIKHIAKFREGGWGQFEAKFLSRLNDLEGLQRGLLRQGFRLVKPGGVLVYSTCSMTRAQNEDVVEWLLREEVTATVVEIEQARGWPCRPGGIQHSVRLDPKTSETSALFICKLVKRVST</sequence>
<dbReference type="GO" id="GO:0003723">
    <property type="term" value="F:RNA binding"/>
    <property type="evidence" value="ECO:0007669"/>
    <property type="project" value="UniProtKB-UniRule"/>
</dbReference>
<comment type="similarity">
    <text evidence="5">Belongs to the class I-like SAM-binding methyltransferase superfamily. RsmB/NOP family.</text>
</comment>
<dbReference type="SUPFAM" id="SSF53335">
    <property type="entry name" value="S-adenosyl-L-methionine-dependent methyltransferases"/>
    <property type="match status" value="1"/>
</dbReference>
<evidence type="ECO:0000256" key="6">
    <source>
        <dbReference type="SAM" id="MobiDB-lite"/>
    </source>
</evidence>
<feature type="active site" description="Nucleophile" evidence="5">
    <location>
        <position position="192"/>
    </location>
</feature>
<evidence type="ECO:0000256" key="4">
    <source>
        <dbReference type="ARBA" id="ARBA00022884"/>
    </source>
</evidence>
<feature type="binding site" evidence="5">
    <location>
        <position position="43"/>
    </location>
    <ligand>
        <name>S-adenosyl-L-methionine</name>
        <dbReference type="ChEBI" id="CHEBI:59789"/>
    </ligand>
</feature>
<organism evidence="8">
    <name type="scientific">Tetraselmis chuii</name>
    <dbReference type="NCBI Taxonomy" id="63592"/>
    <lineage>
        <taxon>Eukaryota</taxon>
        <taxon>Viridiplantae</taxon>
        <taxon>Chlorophyta</taxon>
        <taxon>core chlorophytes</taxon>
        <taxon>Chlorodendrophyceae</taxon>
        <taxon>Chlorodendrales</taxon>
        <taxon>Chlorodendraceae</taxon>
        <taxon>Tetraselmis</taxon>
    </lineage>
</organism>
<keyword evidence="3 5" id="KW-0949">S-adenosyl-L-methionine</keyword>
<accession>A0A7S1SPF9</accession>
<comment type="caution">
    <text evidence="5">Lacks conserved residue(s) required for the propagation of feature annotation.</text>
</comment>
<dbReference type="Pfam" id="PF01189">
    <property type="entry name" value="Methyltr_RsmB-F"/>
    <property type="match status" value="1"/>
</dbReference>
<feature type="region of interest" description="Disordered" evidence="6">
    <location>
        <begin position="56"/>
        <end position="82"/>
    </location>
</feature>
<dbReference type="InterPro" id="IPR001678">
    <property type="entry name" value="MeTrfase_RsmB-F_NOP2_dom"/>
</dbReference>
<name>A0A7S1SPF9_9CHLO</name>
<dbReference type="InterPro" id="IPR029063">
    <property type="entry name" value="SAM-dependent_MTases_sf"/>
</dbReference>
<dbReference type="PROSITE" id="PS51686">
    <property type="entry name" value="SAM_MT_RSMB_NOP"/>
    <property type="match status" value="1"/>
</dbReference>